<dbReference type="PANTHER" id="PTHR34861">
    <property type="match status" value="1"/>
</dbReference>
<sequence>MSSTDKSIPPLSNLPLNKDDPPNSAWGLWGQTEGEDAALGSLNYLTKARILQTAKEDIQTGDRVALDLPLDFFNPPLLGRAGFEQKIIDKSPLTVNDDVISFNTQGSSQWDSLRHFAYQKEQTFYNGVTQEQIHSQPKSNVNSLQPWSKKGLAGRGILVDYVAFAQRRGIDVQHFKPHGIAIEDVKSILKEQGTEPRVGDVLFLRTGYVGAYKLLDDTKRKEVASVREWCGLAQGEETTKWLWERQFAAVVSDSPGFEVRPPTDRKWHLHPILLAGWGTPIGELFDLDELADICERLRRWSFFFTSAPLNYTGAVASPPNAIALF</sequence>
<evidence type="ECO:0008006" key="5">
    <source>
        <dbReference type="Google" id="ProtNLM"/>
    </source>
</evidence>
<keyword evidence="4" id="KW-1185">Reference proteome</keyword>
<dbReference type="SUPFAM" id="SSF102198">
    <property type="entry name" value="Putative cyclase"/>
    <property type="match status" value="1"/>
</dbReference>
<dbReference type="OrthoDB" id="5396at2759"/>
<comment type="similarity">
    <text evidence="1">Belongs to the Cyclase 1 superfamily.</text>
</comment>
<dbReference type="InterPro" id="IPR007325">
    <property type="entry name" value="KFase/CYL"/>
</dbReference>
<dbReference type="GO" id="GO:0004061">
    <property type="term" value="F:arylformamidase activity"/>
    <property type="evidence" value="ECO:0007669"/>
    <property type="project" value="InterPro"/>
</dbReference>
<gene>
    <name evidence="3" type="ORF">K491DRAFT_602425</name>
</gene>
<name>A0A6A6T1C3_9PLEO</name>
<accession>A0A6A6T1C3</accession>
<evidence type="ECO:0000256" key="2">
    <source>
        <dbReference type="SAM" id="MobiDB-lite"/>
    </source>
</evidence>
<proteinExistence type="inferred from homology"/>
<dbReference type="PANTHER" id="PTHR34861:SF11">
    <property type="entry name" value="CYCLASE"/>
    <property type="match status" value="1"/>
</dbReference>
<evidence type="ECO:0000313" key="3">
    <source>
        <dbReference type="EMBL" id="KAF2653676.1"/>
    </source>
</evidence>
<dbReference type="InterPro" id="IPR037175">
    <property type="entry name" value="KFase_sf"/>
</dbReference>
<organism evidence="3 4">
    <name type="scientific">Lophiostoma macrostomum CBS 122681</name>
    <dbReference type="NCBI Taxonomy" id="1314788"/>
    <lineage>
        <taxon>Eukaryota</taxon>
        <taxon>Fungi</taxon>
        <taxon>Dikarya</taxon>
        <taxon>Ascomycota</taxon>
        <taxon>Pezizomycotina</taxon>
        <taxon>Dothideomycetes</taxon>
        <taxon>Pleosporomycetidae</taxon>
        <taxon>Pleosporales</taxon>
        <taxon>Lophiostomataceae</taxon>
        <taxon>Lophiostoma</taxon>
    </lineage>
</organism>
<reference evidence="3" key="1">
    <citation type="journal article" date="2020" name="Stud. Mycol.">
        <title>101 Dothideomycetes genomes: a test case for predicting lifestyles and emergence of pathogens.</title>
        <authorList>
            <person name="Haridas S."/>
            <person name="Albert R."/>
            <person name="Binder M."/>
            <person name="Bloem J."/>
            <person name="Labutti K."/>
            <person name="Salamov A."/>
            <person name="Andreopoulos B."/>
            <person name="Baker S."/>
            <person name="Barry K."/>
            <person name="Bills G."/>
            <person name="Bluhm B."/>
            <person name="Cannon C."/>
            <person name="Castanera R."/>
            <person name="Culley D."/>
            <person name="Daum C."/>
            <person name="Ezra D."/>
            <person name="Gonzalez J."/>
            <person name="Henrissat B."/>
            <person name="Kuo A."/>
            <person name="Liang C."/>
            <person name="Lipzen A."/>
            <person name="Lutzoni F."/>
            <person name="Magnuson J."/>
            <person name="Mondo S."/>
            <person name="Nolan M."/>
            <person name="Ohm R."/>
            <person name="Pangilinan J."/>
            <person name="Park H.-J."/>
            <person name="Ramirez L."/>
            <person name="Alfaro M."/>
            <person name="Sun H."/>
            <person name="Tritt A."/>
            <person name="Yoshinaga Y."/>
            <person name="Zwiers L.-H."/>
            <person name="Turgeon B."/>
            <person name="Goodwin S."/>
            <person name="Spatafora J."/>
            <person name="Crous P."/>
            <person name="Grigoriev I."/>
        </authorList>
    </citation>
    <scope>NUCLEOTIDE SEQUENCE</scope>
    <source>
        <strain evidence="3">CBS 122681</strain>
    </source>
</reference>
<evidence type="ECO:0000256" key="1">
    <source>
        <dbReference type="ARBA" id="ARBA00007865"/>
    </source>
</evidence>
<dbReference type="Pfam" id="PF04199">
    <property type="entry name" value="Cyclase"/>
    <property type="match status" value="1"/>
</dbReference>
<protein>
    <recommendedName>
        <fullName evidence="5">Cyclase</fullName>
    </recommendedName>
</protein>
<dbReference type="Gene3D" id="3.50.30.50">
    <property type="entry name" value="Putative cyclase"/>
    <property type="match status" value="1"/>
</dbReference>
<evidence type="ECO:0000313" key="4">
    <source>
        <dbReference type="Proteomes" id="UP000799324"/>
    </source>
</evidence>
<dbReference type="Proteomes" id="UP000799324">
    <property type="component" value="Unassembled WGS sequence"/>
</dbReference>
<dbReference type="EMBL" id="MU004377">
    <property type="protein sequence ID" value="KAF2653676.1"/>
    <property type="molecule type" value="Genomic_DNA"/>
</dbReference>
<dbReference type="AlphaFoldDB" id="A0A6A6T1C3"/>
<dbReference type="GO" id="GO:0019441">
    <property type="term" value="P:L-tryptophan catabolic process to kynurenine"/>
    <property type="evidence" value="ECO:0007669"/>
    <property type="project" value="InterPro"/>
</dbReference>
<feature type="region of interest" description="Disordered" evidence="2">
    <location>
        <begin position="1"/>
        <end position="25"/>
    </location>
</feature>